<accession>A0A8B8IJE0</accession>
<dbReference type="Gene3D" id="1.10.640.10">
    <property type="entry name" value="Haem peroxidase domain superfamily, animal type"/>
    <property type="match status" value="1"/>
</dbReference>
<keyword evidence="4" id="KW-0325">Glycoprotein</keyword>
<comment type="subcellular location">
    <subcellularLocation>
        <location evidence="1">Secreted</location>
    </subcellularLocation>
</comment>
<evidence type="ECO:0000256" key="4">
    <source>
        <dbReference type="ARBA" id="ARBA00023180"/>
    </source>
</evidence>
<dbReference type="PANTHER" id="PTHR11475">
    <property type="entry name" value="OXIDASE/PEROXIDASE"/>
    <property type="match status" value="1"/>
</dbReference>
<dbReference type="SUPFAM" id="SSF48113">
    <property type="entry name" value="Heme-dependent peroxidases"/>
    <property type="match status" value="1"/>
</dbReference>
<proteinExistence type="predicted"/>
<evidence type="ECO:0000256" key="1">
    <source>
        <dbReference type="ARBA" id="ARBA00004613"/>
    </source>
</evidence>
<evidence type="ECO:0000256" key="6">
    <source>
        <dbReference type="SAM" id="SignalP"/>
    </source>
</evidence>
<dbReference type="PROSITE" id="PS50292">
    <property type="entry name" value="PEROXIDASE_3"/>
    <property type="match status" value="1"/>
</dbReference>
<dbReference type="AlphaFoldDB" id="A0A8B8IJE0"/>
<dbReference type="InterPro" id="IPR037120">
    <property type="entry name" value="Haem_peroxidase_sf_animal"/>
</dbReference>
<keyword evidence="6" id="KW-0732">Signal</keyword>
<keyword evidence="3 8" id="KW-0575">Peroxidase</keyword>
<evidence type="ECO:0000256" key="2">
    <source>
        <dbReference type="ARBA" id="ARBA00022525"/>
    </source>
</evidence>
<reference evidence="8" key="1">
    <citation type="submission" date="2025-08" db="UniProtKB">
        <authorList>
            <consortium name="RefSeq"/>
        </authorList>
    </citation>
    <scope>IDENTIFICATION</scope>
    <source>
        <tissue evidence="8">Whole body</tissue>
    </source>
</reference>
<organism evidence="7 8">
    <name type="scientific">Vanessa tameamea</name>
    <name type="common">Kamehameha butterfly</name>
    <dbReference type="NCBI Taxonomy" id="334116"/>
    <lineage>
        <taxon>Eukaryota</taxon>
        <taxon>Metazoa</taxon>
        <taxon>Ecdysozoa</taxon>
        <taxon>Arthropoda</taxon>
        <taxon>Hexapoda</taxon>
        <taxon>Insecta</taxon>
        <taxon>Pterygota</taxon>
        <taxon>Neoptera</taxon>
        <taxon>Endopterygota</taxon>
        <taxon>Lepidoptera</taxon>
        <taxon>Glossata</taxon>
        <taxon>Ditrysia</taxon>
        <taxon>Papilionoidea</taxon>
        <taxon>Nymphalidae</taxon>
        <taxon>Nymphalinae</taxon>
        <taxon>Vanessa</taxon>
    </lineage>
</organism>
<dbReference type="InterPro" id="IPR010255">
    <property type="entry name" value="Haem_peroxidase_sf"/>
</dbReference>
<dbReference type="PANTHER" id="PTHR11475:SF4">
    <property type="entry name" value="CHORION PEROXIDASE"/>
    <property type="match status" value="1"/>
</dbReference>
<keyword evidence="7" id="KW-1185">Reference proteome</keyword>
<evidence type="ECO:0000256" key="5">
    <source>
        <dbReference type="PIRSR" id="PIRSR619791-2"/>
    </source>
</evidence>
<protein>
    <submittedName>
        <fullName evidence="8">Chorion peroxidase</fullName>
    </submittedName>
</protein>
<dbReference type="GO" id="GO:0020037">
    <property type="term" value="F:heme binding"/>
    <property type="evidence" value="ECO:0007669"/>
    <property type="project" value="InterPro"/>
</dbReference>
<dbReference type="Pfam" id="PF03098">
    <property type="entry name" value="An_peroxidase"/>
    <property type="match status" value="1"/>
</dbReference>
<gene>
    <name evidence="8" type="primary">Pxt</name>
</gene>
<dbReference type="InterPro" id="IPR019791">
    <property type="entry name" value="Haem_peroxidase_animal"/>
</dbReference>
<dbReference type="GO" id="GO:0005576">
    <property type="term" value="C:extracellular region"/>
    <property type="evidence" value="ECO:0007669"/>
    <property type="project" value="UniProtKB-SubCell"/>
</dbReference>
<sequence>MGRAKLFFKLLVYIVVWKFNDVAKEAQGMTMAGHYEARGANEHAHSKEPPCAVCPRNGVCVPHVQCPAHVRPGSSNPQCHLEGTRHVGVCCSTGRRHAGESDRKFRSSVHVDDMKTAHKQSREQLVEWLERADTLKDKHYAAINSSDPSYWHHLSVRTYDSRAQMLGRGALLNMFAAQELKARDAITAEEIELGFTEHTDGPFCPPKLLCPQEPSRYRSIGGGCNNQNNPDWGATNTGFERLLPPDYSDGIWAMRTSRSGLPLPSARAVSNALLLDVNHPSSTHNVMFMQFGQFIVRDISIGQVFALGDGNGISCCSGDGRILPKEFQHWACAPIVLDPGDIFYGQFGKQCINFVRTQLAPRSDCSLGYAKQMNGASHYLDMSHLYGNSEEKIVKLRAPGGVLSVFNDFGRDLPPLTKRKECLNMYEGTACFESGDNHGNQIISLTVLHTIWTREHNRIARALSKINPRWDEDKVFFESRRIMQAEYQHIIYNEWLPLLLGPRIMEIYGLLPSSGFSTLYHPGVDPSLTAEFSSAAMRFGHSTVDGQLKVVSPKHGGIYESISIPEVMFQPSRLRLKPFLDRMLIGMSWQPMQSVDPFITESLSRYMFHGGNPFGLDLAAINIQRGRDYGVRSYNEYRKLIGIEPLADFHQFAPNAAKRLSSVYVNPEDIDLWVGGLLEEPVEGGVIGPTFANIIADQFARLKNGDRYFYEFGTNINPGAFTPSQLAEIKKVTLSRIICHNSDGIELFEQSPNAFLRSDLPRNEPVRCDNPAIPAVDLSRFKEI</sequence>
<dbReference type="OrthoDB" id="823504at2759"/>
<dbReference type="GO" id="GO:0022412">
    <property type="term" value="P:cellular process involved in reproduction in multicellular organism"/>
    <property type="evidence" value="ECO:0007669"/>
    <property type="project" value="UniProtKB-ARBA"/>
</dbReference>
<dbReference type="CDD" id="cd09823">
    <property type="entry name" value="peroxinectin_like"/>
    <property type="match status" value="1"/>
</dbReference>
<dbReference type="GO" id="GO:0004601">
    <property type="term" value="F:peroxidase activity"/>
    <property type="evidence" value="ECO:0007669"/>
    <property type="project" value="UniProtKB-KW"/>
</dbReference>
<dbReference type="Proteomes" id="UP001652626">
    <property type="component" value="Chromosome 12"/>
</dbReference>
<keyword evidence="5" id="KW-0408">Iron</keyword>
<feature type="chain" id="PRO_5046923886" evidence="6">
    <location>
        <begin position="19"/>
        <end position="784"/>
    </location>
</feature>
<dbReference type="OMA" id="IQCPAHV"/>
<dbReference type="GO" id="GO:0046872">
    <property type="term" value="F:metal ion binding"/>
    <property type="evidence" value="ECO:0007669"/>
    <property type="project" value="UniProtKB-KW"/>
</dbReference>
<evidence type="ECO:0000313" key="8">
    <source>
        <dbReference type="RefSeq" id="XP_026497214.2"/>
    </source>
</evidence>
<keyword evidence="3 8" id="KW-0560">Oxidoreductase</keyword>
<feature type="signal peptide" evidence="6">
    <location>
        <begin position="1"/>
        <end position="18"/>
    </location>
</feature>
<evidence type="ECO:0000313" key="7">
    <source>
        <dbReference type="Proteomes" id="UP001652626"/>
    </source>
</evidence>
<keyword evidence="5" id="KW-0349">Heme</keyword>
<dbReference type="GeneID" id="113401496"/>
<dbReference type="PRINTS" id="PR00457">
    <property type="entry name" value="ANPEROXIDASE"/>
</dbReference>
<keyword evidence="2" id="KW-0964">Secreted</keyword>
<evidence type="ECO:0000256" key="3">
    <source>
        <dbReference type="ARBA" id="ARBA00022559"/>
    </source>
</evidence>
<dbReference type="GO" id="GO:0006979">
    <property type="term" value="P:response to oxidative stress"/>
    <property type="evidence" value="ECO:0007669"/>
    <property type="project" value="InterPro"/>
</dbReference>
<dbReference type="RefSeq" id="XP_026497214.2">
    <property type="nucleotide sequence ID" value="XM_026641429.2"/>
</dbReference>
<name>A0A8B8IJE0_VANTA</name>
<keyword evidence="5" id="KW-0479">Metal-binding</keyword>
<feature type="binding site" description="axial binding residue" evidence="5">
    <location>
        <position position="541"/>
    </location>
    <ligand>
        <name>heme b</name>
        <dbReference type="ChEBI" id="CHEBI:60344"/>
    </ligand>
    <ligandPart>
        <name>Fe</name>
        <dbReference type="ChEBI" id="CHEBI:18248"/>
    </ligandPart>
</feature>